<gene>
    <name evidence="2" type="ORF">G6F64_012064</name>
</gene>
<dbReference type="Pfam" id="PF13966">
    <property type="entry name" value="zf-RVT"/>
    <property type="match status" value="1"/>
</dbReference>
<feature type="domain" description="Reverse transcriptase zinc-binding" evidence="1">
    <location>
        <begin position="58"/>
        <end position="125"/>
    </location>
</feature>
<reference evidence="2" key="1">
    <citation type="journal article" date="2020" name="Microb. Genom.">
        <title>Genetic diversity of clinical and environmental Mucorales isolates obtained from an investigation of mucormycosis cases among solid organ transplant recipients.</title>
        <authorList>
            <person name="Nguyen M.H."/>
            <person name="Kaul D."/>
            <person name="Muto C."/>
            <person name="Cheng S.J."/>
            <person name="Richter R.A."/>
            <person name="Bruno V.M."/>
            <person name="Liu G."/>
            <person name="Beyhan S."/>
            <person name="Sundermann A.J."/>
            <person name="Mounaud S."/>
            <person name="Pasculle A.W."/>
            <person name="Nierman W.C."/>
            <person name="Driscoll E."/>
            <person name="Cumbie R."/>
            <person name="Clancy C.J."/>
            <person name="Dupont C.L."/>
        </authorList>
    </citation>
    <scope>NUCLEOTIDE SEQUENCE</scope>
    <source>
        <strain evidence="2">GL11</strain>
    </source>
</reference>
<dbReference type="OrthoDB" id="2209847at2759"/>
<organism evidence="2 3">
    <name type="scientific">Rhizopus oryzae</name>
    <name type="common">Mucormycosis agent</name>
    <name type="synonym">Rhizopus arrhizus var. delemar</name>
    <dbReference type="NCBI Taxonomy" id="64495"/>
    <lineage>
        <taxon>Eukaryota</taxon>
        <taxon>Fungi</taxon>
        <taxon>Fungi incertae sedis</taxon>
        <taxon>Mucoromycota</taxon>
        <taxon>Mucoromycotina</taxon>
        <taxon>Mucoromycetes</taxon>
        <taxon>Mucorales</taxon>
        <taxon>Mucorineae</taxon>
        <taxon>Rhizopodaceae</taxon>
        <taxon>Rhizopus</taxon>
    </lineage>
</organism>
<protein>
    <recommendedName>
        <fullName evidence="1">Reverse transcriptase zinc-binding domain-containing protein</fullName>
    </recommendedName>
</protein>
<dbReference type="EMBL" id="JAANQT010003338">
    <property type="protein sequence ID" value="KAG1301143.1"/>
    <property type="molecule type" value="Genomic_DNA"/>
</dbReference>
<dbReference type="Proteomes" id="UP000716291">
    <property type="component" value="Unassembled WGS sequence"/>
</dbReference>
<sequence length="160" mass="18884">MTWNLILNDYSDPGSIDDFPFVSWLTQSVDWISFHPQDYRQTQSNTLLTYPLCTLPPPKWKQFWPLKIIHETRTICFRFIYNKLHCNVSVPRFNSTVSAACSLCHDTLEDVNHLLITCSFKWSVWQGVLSRFAPYLEFRPEDIESIPLNKTCDLKFNFIK</sequence>
<evidence type="ECO:0000313" key="2">
    <source>
        <dbReference type="EMBL" id="KAG1301143.1"/>
    </source>
</evidence>
<name>A0A9P7BLL1_RHIOR</name>
<comment type="caution">
    <text evidence="2">The sequence shown here is derived from an EMBL/GenBank/DDBJ whole genome shotgun (WGS) entry which is preliminary data.</text>
</comment>
<dbReference type="AlphaFoldDB" id="A0A9P7BLL1"/>
<keyword evidence="3" id="KW-1185">Reference proteome</keyword>
<dbReference type="InterPro" id="IPR026960">
    <property type="entry name" value="RVT-Znf"/>
</dbReference>
<evidence type="ECO:0000259" key="1">
    <source>
        <dbReference type="Pfam" id="PF13966"/>
    </source>
</evidence>
<evidence type="ECO:0000313" key="3">
    <source>
        <dbReference type="Proteomes" id="UP000716291"/>
    </source>
</evidence>
<accession>A0A9P7BLL1</accession>
<proteinExistence type="predicted"/>